<reference evidence="1 2" key="1">
    <citation type="submission" date="2019-01" db="EMBL/GenBank/DDBJ databases">
        <authorList>
            <person name="Chen W.-M."/>
        </authorList>
    </citation>
    <scope>NUCLEOTIDE SEQUENCE [LARGE SCALE GENOMIC DNA]</scope>
    <source>
        <strain evidence="1 2">FSY-9</strain>
    </source>
</reference>
<dbReference type="AlphaFoldDB" id="A0A3S2UPA4"/>
<gene>
    <name evidence="1" type="ORF">EOE18_15735</name>
</gene>
<protein>
    <submittedName>
        <fullName evidence="1">Uncharacterized protein</fullName>
    </submittedName>
</protein>
<proteinExistence type="predicted"/>
<comment type="caution">
    <text evidence="1">The sequence shown here is derived from an EMBL/GenBank/DDBJ whole genome shotgun (WGS) entry which is preliminary data.</text>
</comment>
<dbReference type="RefSeq" id="WP_127711265.1">
    <property type="nucleotide sequence ID" value="NZ_SACO01000015.1"/>
</dbReference>
<organism evidence="1 2">
    <name type="scientific">Novosphingobium umbonatum</name>
    <dbReference type="NCBI Taxonomy" id="1908524"/>
    <lineage>
        <taxon>Bacteria</taxon>
        <taxon>Pseudomonadati</taxon>
        <taxon>Pseudomonadota</taxon>
        <taxon>Alphaproteobacteria</taxon>
        <taxon>Sphingomonadales</taxon>
        <taxon>Sphingomonadaceae</taxon>
        <taxon>Novosphingobium</taxon>
    </lineage>
</organism>
<dbReference type="Proteomes" id="UP000282837">
    <property type="component" value="Unassembled WGS sequence"/>
</dbReference>
<evidence type="ECO:0000313" key="1">
    <source>
        <dbReference type="EMBL" id="RVU03408.1"/>
    </source>
</evidence>
<sequence length="85" mass="9798">MKINFSSQYTLDEFERAMRIMLLDLEICGVDGLGKVTIYCQPYQGKSMFLLRDPVTKKEIDSIIVEEPVVVDLDREVSCLRPILK</sequence>
<evidence type="ECO:0000313" key="2">
    <source>
        <dbReference type="Proteomes" id="UP000282837"/>
    </source>
</evidence>
<keyword evidence="2" id="KW-1185">Reference proteome</keyword>
<accession>A0A3S2UPA4</accession>
<name>A0A3S2UPA4_9SPHN</name>
<dbReference type="EMBL" id="SACO01000015">
    <property type="protein sequence ID" value="RVU03408.1"/>
    <property type="molecule type" value="Genomic_DNA"/>
</dbReference>